<comment type="caution">
    <text evidence="1">The sequence shown here is derived from an EMBL/GenBank/DDBJ whole genome shotgun (WGS) entry which is preliminary data.</text>
</comment>
<dbReference type="OrthoDB" id="273230at2759"/>
<accession>A0A9N9PTG6</accession>
<dbReference type="EMBL" id="CAJVRL010000057">
    <property type="protein sequence ID" value="CAG8954503.1"/>
    <property type="molecule type" value="Genomic_DNA"/>
</dbReference>
<reference evidence="1" key="1">
    <citation type="submission" date="2021-07" db="EMBL/GenBank/DDBJ databases">
        <authorList>
            <person name="Durling M."/>
        </authorList>
    </citation>
    <scope>NUCLEOTIDE SEQUENCE</scope>
</reference>
<gene>
    <name evidence="1" type="ORF">HYFRA_00004416</name>
</gene>
<dbReference type="Proteomes" id="UP000696280">
    <property type="component" value="Unassembled WGS sequence"/>
</dbReference>
<evidence type="ECO:0000313" key="1">
    <source>
        <dbReference type="EMBL" id="CAG8954503.1"/>
    </source>
</evidence>
<keyword evidence="2" id="KW-1185">Reference proteome</keyword>
<evidence type="ECO:0000313" key="2">
    <source>
        <dbReference type="Proteomes" id="UP000696280"/>
    </source>
</evidence>
<organism evidence="1 2">
    <name type="scientific">Hymenoscyphus fraxineus</name>
    <dbReference type="NCBI Taxonomy" id="746836"/>
    <lineage>
        <taxon>Eukaryota</taxon>
        <taxon>Fungi</taxon>
        <taxon>Dikarya</taxon>
        <taxon>Ascomycota</taxon>
        <taxon>Pezizomycotina</taxon>
        <taxon>Leotiomycetes</taxon>
        <taxon>Helotiales</taxon>
        <taxon>Helotiaceae</taxon>
        <taxon>Hymenoscyphus</taxon>
    </lineage>
</organism>
<dbReference type="AlphaFoldDB" id="A0A9N9PTG6"/>
<proteinExistence type="predicted"/>
<name>A0A9N9PTG6_9HELO</name>
<sequence>MSSEQELRHRHQRKLQIALDWIGNFDIEEETATMFSLRPIPVQKATTTILTRCLSTSSPSRLLAISTTKLPTTPLRQTPRNSRRLAHAPFTRTYTSKSSADSLIETLQDQYFTACDEFEIASEETEKKSVYGPGDREAAREELNKLKSMFEDACKGENGEEIKNRIGNRIRELDNAVQALERSALEE</sequence>
<protein>
    <submittedName>
        <fullName evidence="1">Uncharacterized protein</fullName>
    </submittedName>
</protein>